<dbReference type="InterPro" id="IPR024571">
    <property type="entry name" value="ERAP1-like_C_dom"/>
</dbReference>
<evidence type="ECO:0000256" key="6">
    <source>
        <dbReference type="ARBA" id="ARBA00022833"/>
    </source>
</evidence>
<reference evidence="16" key="1">
    <citation type="submission" date="2016-05" db="UniProtKB">
        <authorList>
            <consortium name="WormBaseParasite"/>
        </authorList>
    </citation>
    <scope>IDENTIFICATION</scope>
</reference>
<dbReference type="InterPro" id="IPR014782">
    <property type="entry name" value="Peptidase_M1_dom"/>
</dbReference>
<evidence type="ECO:0000256" key="8">
    <source>
        <dbReference type="PIRSR" id="PIRSR634016-1"/>
    </source>
</evidence>
<dbReference type="Gene3D" id="2.60.40.1730">
    <property type="entry name" value="tricorn interacting facor f3 domain"/>
    <property type="match status" value="4"/>
</dbReference>
<dbReference type="GO" id="GO:0042277">
    <property type="term" value="F:peptide binding"/>
    <property type="evidence" value="ECO:0007669"/>
    <property type="project" value="TreeGrafter"/>
</dbReference>
<feature type="site" description="Transition state stabilizer" evidence="10">
    <location>
        <position position="494"/>
    </location>
</feature>
<evidence type="ECO:0000256" key="10">
    <source>
        <dbReference type="PIRSR" id="PIRSR634016-4"/>
    </source>
</evidence>
<dbReference type="CDD" id="cd09601">
    <property type="entry name" value="M1_APN-Q_like"/>
    <property type="match status" value="4"/>
</dbReference>
<evidence type="ECO:0000256" key="2">
    <source>
        <dbReference type="ARBA" id="ARBA00022438"/>
    </source>
</evidence>
<feature type="domain" description="ERAP1-like C-terminal" evidence="13">
    <location>
        <begin position="1726"/>
        <end position="1897"/>
    </location>
</feature>
<dbReference type="GO" id="GO:0008270">
    <property type="term" value="F:zinc ion binding"/>
    <property type="evidence" value="ECO:0007669"/>
    <property type="project" value="InterPro"/>
</dbReference>
<feature type="active site" description="Proton acceptor" evidence="8">
    <location>
        <position position="362"/>
    </location>
</feature>
<evidence type="ECO:0000256" key="1">
    <source>
        <dbReference type="ARBA" id="ARBA00010136"/>
    </source>
</evidence>
<feature type="domain" description="Peptidase M1 membrane alanine aminopeptidase" evidence="12">
    <location>
        <begin position="289"/>
        <end position="431"/>
    </location>
</feature>
<evidence type="ECO:0000259" key="14">
    <source>
        <dbReference type="Pfam" id="PF17900"/>
    </source>
</evidence>
<feature type="domain" description="Aminopeptidase N-like N-terminal" evidence="14">
    <location>
        <begin position="2962"/>
        <end position="3162"/>
    </location>
</feature>
<keyword evidence="15" id="KW-1185">Reference proteome</keyword>
<sequence>DNRDACFSHLCPRISGLFDSFVPRAERFAPAPEGKWAFESSTKALTEQDKRLEDVLEAEDYYIRLQPYFPVPGITLPAGRNMTFDGVTTFRFKVKKSTSTFTFHSFNLQYETITLMDSQGLPLSIATHTINTTLDHLIITPSQSPRVGDTYLLQFKYTGLINHYQDAGLYYTYYVDLDDTVHWMVATHMESGFQARSVFPCLDEPAYKAVFHMTLIYPQGLVALSNEMERESVDLGSGWRLTRYPPTPKMSTYLVALAIGPFVSKSVINEAGTLIRVWGWTGQEKYLDFAANHSAKCLYSLGVYLNYTYPMTKSDQIGLPEFRAGAMENFGLIIYKYQYIAFDPNVHSTYVKQAAAAVMCHELAHQWFGNIVTASWWSELVLNEGFATYFEAYSQGMAVPEQAEFFDARFLVDMQSALDYDSDNDRSHPVVVGPEGRYFDSTHLNFRNKQICKIFFDDITVFYKVKTSKQLHIYWPLSLFYYNCKETIFQAITYEKGASLFRMTRITLGEEVFHEALQDYIHSYAYSNADHDMLFSKFTAAAQKHNLRDWCDRPLNVSDFLDPWFLQQCFPLLTVTNNQLMANPITIQQPYNNISSLPVSNNPFNYSWPVPLFNQDYMNVAPEFRWLEPDYNSCGFVHTKAAASNRALHWDFENSRSSAFARVEYDDIGYARLMDELKANRDTHFTTADKIGILGDEIAFLERKKSTNQQFSYKRLIELMTIILPNYPHYGPFYLAQPIIDELELLFEDGLDYELFQRFINALLLTNYQSLGWTATDNWDNDIARYLMLPYAVRYNVGNSVAEASNLFAGFVSDCASTTTGVDTCSRVHPDIRKAVYCAGIEHGTTSDFQFLMKMYEQQVQHGFYFYQEYYAMLFGLSCTQSQTDMNSLISIMLEAYRPSTAYKPLAYLSRNPVASDIMVTYLRNNVTEVLNSPYLREYLDAMTATWQTNTRLNQYEKLVTDLSSSMTPTQKEIFDVCAKQLQAQVDWSTNYFPDIGHIFYDQFVKKGDEPWSERLPKDLMPLTYDVFVQPYFPSSGAYYWSKNMTFDSTVNITIEVKVATDKVNISVHRLLIQPSDVVLLEDNGNAIGISRIVKDYDNGKAFKISYLRHNIFSIRIRSIMTIHLDRQLGQGTTFSLSVKAVGFIFDVPSEGVYTNVNYFEFNGKMAWILSTDMEAGPEVRSLVPCFDEPYFKARWTITMKHAADMIALGNMNDQGSVIDTKEYGWTTTSFVQTPPISSYLIALAVGHFASLEKISKSGVLIRVWGWTGMERYAQEGLDLAAGTVDYMTELLNVSYSLPKLVFLVEDLLALPQYTGSSGAMENWGLVCMRYTAVLIDPLYAAANEYTTVARVTPHEVVHQWFGNLVTTDWWSLIFLNEAFAQYYYVQGADYTYPEQEKYARFLRFYLADYALIRDGDPSMTKPVITDRKPVFTYAPYYKGSSLLYMLNNAIGMAVVEQGLRAYFQQNAWKTTTDEILWSAITNATEANNIMGWDDQLLNVQTLMDPWMKQETFPVLKVVTNGQTVTYSQEPFISDTASLEPSNFNYKWHIPVHSQTPEGPSFRYFTPNKTWTRELGTSWQVENPSSVVRFFILWLLLMRGDLPWSRVLELEKFIGKDLEYAPHFAFERVRNQLLSAFKGTSDMPKIKRIVSQVCNDLQQNCFKNNYQTVLPCGTNQMQMEQWTANDNKAHILQSFCYHRLVRPLCNNQLTLHIKHMDGQKVPIGPLRKSLTNLVTEDACVAGNTDCLSKASTLFKDFLINCEHSTTGTGLCNGDVAPDVRRTQYCYGLAQNPQGATLIEHMYRWFEENSYYFRRDEDNLLNALACTSDAVLRNRLISQALNGAYPASLLTYISQHDDTNSVLWDYFTSHVEEVVYGVPSFSAFISAATSSWNSAQHLSADPIAAGFAQYVAHGRRIALISAARHTVVSTMQCNIHSANLFGRNSLTVIFKLLLIALYVSTSLAIAYSNLEVQPPLFNSSAARLPEGRDKQLPVFRPVTKATNRLPDVLEAKDYFIRIKPYFTYPGVQIPAGRNLTFDGVLTFIFVVKKPTTTFTLHYYQLTFNTVTLTDSQGNPLAIESVTTNALSEQVIVKPSQPPVVEQTYILQFNYTGIINVYAYGGLFYTYYIDGDGQSQYVGANHVKILYILMFIIDLTTLSYFYSWMVATHLETGVNARSVFPCLDEPAYKAVFHITVIYPKGLIALSNMMERHYVDLGDGWVFIRYPPTPKMSTYLVAFAVGPFVSKSVVNDAGTLIRVWGWTGQENYLDFAANVSSRCLHAIGVYLNFTFPLSKSDQLGLPQFPAGGMENLGLIIYRSEYTIFNPEVHTTEVKHRAAEVLCHEVAHQWFGDIVTQSWWSDIVISEGFATYFEIYGQAMALPEQAEFLDAKFVAEKMQKALATDGTAVSHPIITEDGSFDTIVYDKGASIVRMIYFILGEDVWQEALRDFIQTYQFSNADYRMLFDKFNVAAQKRGFIDWCGRPLNISQFLEPWFLQQCFPLVTLTNNQLNANPTITQEPYASIDILPPSEYQYNWPIPLFKRNYINTTSMFQWIKPNYDNCGEYRTKAKVLRDGSVPLPNGRALHWELGNSKMSAFMRMQYDDIGYARLIEDLKAHTMRHFSMSDKITILGDEIAAITRKQWETGRHSYDRVIELMTILIPNHPHYALFKQCQSIIDELELLFIDGLDYDLFQRFISALLLSNYETLGWTVTGDWDKDMARYLMLPYVVRYRVGNSVSEALKLFDGLIADCNATTNGVNECSRIHPDVREAVYCAAVRDGPRENFQFLLKLYYQQVANGIYFYEEYSTMLAGMTCTKSTEDLEFLFTELINPKRVVISSIFTALGKNPIASDVMFNYFRQHALDIFHSGYFHDFLGAMLATWQTQSRLDQFRLLFDELSEDEEFPVGLLSPYLMSLSAHVSWFENYFPCVVRHVEIIAAHIFYDRFAKIGDSPWSERLPTDLVPLTYNAFMQPYFPSSGVYEWQKNMTFDSVVNMTVKVVTETDRISINVHRLIIDPANVILMDAAGQRLNHLKIVKDFDNGIMTIYLNSSLDINSTFSLYIKSVGFIFYGPSEGVYTNFNYYEFNGKMAWILSTDMASGPSLRSLVPCFDEPHFKAKWQLSIKHAADMIALSNTIHTEVIVDQSEYGWATTSFSQTPLMSTYLVALAVGHFASLQKVSESGVLVRVWAWTGMERYAEMGLEFAAGTIDYMARFLDTPYTLPKIDMVAVPQYTGASRAMENWGVICMSYEAALIDPLYATTSDYSIVARVTPHEVVHQWFGNLVTPDWWSVVFLSEAFAQYYYSDAANYTCPQQDKYAKFVRFWLADYALTHDGEIGVTRPIITDRKPPFTYAPYYKGASVLYMLENAISTTVMQEGLRVYFKENAMKTATEKILWDAITAAAANHHLLDWNNQPLDVGTLMDPWTKQENFPVLRLTTNGQNVSYSQEPFISNLSALAPSTYGYKWTIPVYSQTSSGRSFRYFPATDGWTRPLGSSWQIENPGSVGCYRVWYDESTWAPIRQQLNTDFTVFDELTRAQFIADAVALRERGSLPWSRVLEFVTYLSKETEYAPHFAFQRVRDQLLRAFKGTSDMPLIQNFIQQSFDKVYRDVGWANNTDWTMAAVATLATDGMCRTGYAACLIETKALFLNFLTNCEYATSGTGLCNSDVRPDVRRTQYCYGLSQIPQGYQLVESMFNWFTLNSYYFNRDGDNLLNALACTKDDALLNNLIGSALAGKYPDKVLNYISEHDGTDRILWEYFVKHTTEVIYGVPSFTTYLTAAIGTWTTPQGINEIEDFLGTTSGQMLSNDDMQVVRDLEATIQKNIEWLDANGNDIISWMKNA</sequence>
<keyword evidence="5" id="KW-0378">Hydrolase</keyword>
<dbReference type="GO" id="GO:0005737">
    <property type="term" value="C:cytoplasm"/>
    <property type="evidence" value="ECO:0007669"/>
    <property type="project" value="TreeGrafter"/>
</dbReference>
<accession>A0A0M3HZR6</accession>
<dbReference type="FunFam" id="1.10.390.10:FF:000013">
    <property type="entry name" value="Aminopeptidase N"/>
    <property type="match status" value="1"/>
</dbReference>
<dbReference type="Gene3D" id="1.10.390.10">
    <property type="entry name" value="Neutral Protease Domain 2"/>
    <property type="match status" value="4"/>
</dbReference>
<feature type="domain" description="ERAP1-like C-terminal" evidence="13">
    <location>
        <begin position="2586"/>
        <end position="2896"/>
    </location>
</feature>
<feature type="domain" description="Aminopeptidase N-like N-terminal" evidence="14">
    <location>
        <begin position="2013"/>
        <end position="2137"/>
    </location>
</feature>
<comment type="cofactor">
    <cofactor evidence="9">
        <name>Zn(2+)</name>
        <dbReference type="ChEBI" id="CHEBI:29105"/>
    </cofactor>
    <text evidence="9">Binds 1 zinc ion per subunit.</text>
</comment>
<feature type="domain" description="Peptidase M1 membrane alanine aminopeptidase" evidence="12">
    <location>
        <begin position="1278"/>
        <end position="1507"/>
    </location>
</feature>
<dbReference type="InterPro" id="IPR027268">
    <property type="entry name" value="Peptidase_M4/M1_CTD_sf"/>
</dbReference>
<dbReference type="GO" id="GO:0070006">
    <property type="term" value="F:metalloaminopeptidase activity"/>
    <property type="evidence" value="ECO:0007669"/>
    <property type="project" value="TreeGrafter"/>
</dbReference>
<feature type="binding site" evidence="9">
    <location>
        <position position="365"/>
    </location>
    <ligand>
        <name>Zn(2+)</name>
        <dbReference type="ChEBI" id="CHEBI:29105"/>
        <note>catalytic</note>
    </ligand>
</feature>
<keyword evidence="11" id="KW-1133">Transmembrane helix</keyword>
<dbReference type="Pfam" id="PF01433">
    <property type="entry name" value="Peptidase_M1"/>
    <property type="match status" value="5"/>
</dbReference>
<protein>
    <submittedName>
        <fullName evidence="16">Aminopeptidase</fullName>
    </submittedName>
</protein>
<feature type="domain" description="Aminopeptidase N-like N-terminal" evidence="14">
    <location>
        <begin position="59"/>
        <end position="254"/>
    </location>
</feature>
<dbReference type="GO" id="GO:0006508">
    <property type="term" value="P:proteolysis"/>
    <property type="evidence" value="ECO:0007669"/>
    <property type="project" value="UniProtKB-KW"/>
</dbReference>
<dbReference type="PRINTS" id="PR00756">
    <property type="entry name" value="ALADIPTASE"/>
</dbReference>
<dbReference type="SUPFAM" id="SSF55486">
    <property type="entry name" value="Metalloproteases ('zincins'), catalytic domain"/>
    <property type="match status" value="4"/>
</dbReference>
<dbReference type="GO" id="GO:0016020">
    <property type="term" value="C:membrane"/>
    <property type="evidence" value="ECO:0007669"/>
    <property type="project" value="TreeGrafter"/>
</dbReference>
<feature type="domain" description="Aminopeptidase N-like N-terminal" evidence="14">
    <location>
        <begin position="1022"/>
        <end position="1241"/>
    </location>
</feature>
<dbReference type="SUPFAM" id="SSF63737">
    <property type="entry name" value="Leukotriene A4 hydrolase N-terminal domain"/>
    <property type="match status" value="4"/>
</dbReference>
<proteinExistence type="inferred from homology"/>
<feature type="domain" description="ERAP1-like C-terminal" evidence="13">
    <location>
        <begin position="654"/>
        <end position="963"/>
    </location>
</feature>
<dbReference type="Gene3D" id="1.25.50.20">
    <property type="match status" value="4"/>
</dbReference>
<keyword evidence="3" id="KW-0645">Protease</keyword>
<evidence type="ECO:0000256" key="5">
    <source>
        <dbReference type="ARBA" id="ARBA00022801"/>
    </source>
</evidence>
<evidence type="ECO:0000256" key="7">
    <source>
        <dbReference type="ARBA" id="ARBA00023049"/>
    </source>
</evidence>
<feature type="binding site" evidence="9">
    <location>
        <position position="384"/>
    </location>
    <ligand>
        <name>Zn(2+)</name>
        <dbReference type="ChEBI" id="CHEBI:29105"/>
        <note>catalytic</note>
    </ligand>
</feature>
<keyword evidence="7" id="KW-0482">Metalloprotease</keyword>
<feature type="domain" description="Peptidase M1 membrane alanine aminopeptidase" evidence="12">
    <location>
        <begin position="3199"/>
        <end position="3423"/>
    </location>
</feature>
<dbReference type="GO" id="GO:0005615">
    <property type="term" value="C:extracellular space"/>
    <property type="evidence" value="ECO:0007669"/>
    <property type="project" value="TreeGrafter"/>
</dbReference>
<dbReference type="PANTHER" id="PTHR11533:SF293">
    <property type="entry name" value="AMINOPEPTIDASE-2-RELATED"/>
    <property type="match status" value="1"/>
</dbReference>
<evidence type="ECO:0000259" key="13">
    <source>
        <dbReference type="Pfam" id="PF11838"/>
    </source>
</evidence>
<dbReference type="Pfam" id="PF11838">
    <property type="entry name" value="ERAP1_C"/>
    <property type="match status" value="4"/>
</dbReference>
<dbReference type="WBParaSite" id="ALUE_0000924401-mRNA-1">
    <property type="protein sequence ID" value="ALUE_0000924401-mRNA-1"/>
    <property type="gene ID" value="ALUE_0000924401"/>
</dbReference>
<feature type="domain" description="Peptidase M1 membrane alanine aminopeptidase" evidence="12">
    <location>
        <begin position="486"/>
        <end position="564"/>
    </location>
</feature>
<name>A0A0M3HZR6_ASCLU</name>
<evidence type="ECO:0000259" key="12">
    <source>
        <dbReference type="Pfam" id="PF01433"/>
    </source>
</evidence>
<dbReference type="Gene3D" id="2.60.40.1910">
    <property type="match status" value="2"/>
</dbReference>
<feature type="domain" description="ERAP1-like C-terminal" evidence="13">
    <location>
        <begin position="3498"/>
        <end position="3798"/>
    </location>
</feature>
<keyword evidence="11" id="KW-0472">Membrane</keyword>
<feature type="transmembrane region" description="Helical" evidence="11">
    <location>
        <begin position="2143"/>
        <end position="2163"/>
    </location>
</feature>
<comment type="similarity">
    <text evidence="1">Belongs to the peptidase M1 family.</text>
</comment>
<organism evidence="15 16">
    <name type="scientific">Ascaris lumbricoides</name>
    <name type="common">Giant roundworm</name>
    <dbReference type="NCBI Taxonomy" id="6252"/>
    <lineage>
        <taxon>Eukaryota</taxon>
        <taxon>Metazoa</taxon>
        <taxon>Ecdysozoa</taxon>
        <taxon>Nematoda</taxon>
        <taxon>Chromadorea</taxon>
        <taxon>Rhabditida</taxon>
        <taxon>Spirurina</taxon>
        <taxon>Ascaridomorpha</taxon>
        <taxon>Ascaridoidea</taxon>
        <taxon>Ascarididae</taxon>
        <taxon>Ascaris</taxon>
    </lineage>
</organism>
<dbReference type="InterPro" id="IPR001930">
    <property type="entry name" value="Peptidase_M1"/>
</dbReference>
<dbReference type="GO" id="GO:0043171">
    <property type="term" value="P:peptide catabolic process"/>
    <property type="evidence" value="ECO:0007669"/>
    <property type="project" value="TreeGrafter"/>
</dbReference>
<evidence type="ECO:0000256" key="11">
    <source>
        <dbReference type="SAM" id="Phobius"/>
    </source>
</evidence>
<feature type="domain" description="Peptidase M1 membrane alanine aminopeptidase" evidence="12">
    <location>
        <begin position="2268"/>
        <end position="2491"/>
    </location>
</feature>
<evidence type="ECO:0000313" key="15">
    <source>
        <dbReference type="Proteomes" id="UP000036681"/>
    </source>
</evidence>
<keyword evidence="4 9" id="KW-0479">Metal-binding</keyword>
<dbReference type="InterPro" id="IPR050344">
    <property type="entry name" value="Peptidase_M1_aminopeptidases"/>
</dbReference>
<dbReference type="InterPro" id="IPR045357">
    <property type="entry name" value="Aminopeptidase_N-like_N"/>
</dbReference>
<evidence type="ECO:0000256" key="9">
    <source>
        <dbReference type="PIRSR" id="PIRSR634016-3"/>
    </source>
</evidence>
<keyword evidence="11" id="KW-0812">Transmembrane</keyword>
<evidence type="ECO:0000313" key="16">
    <source>
        <dbReference type="WBParaSite" id="ALUE_0000924401-mRNA-1"/>
    </source>
</evidence>
<keyword evidence="2" id="KW-0031">Aminopeptidase</keyword>
<dbReference type="InterPro" id="IPR034016">
    <property type="entry name" value="M1_APN-typ"/>
</dbReference>
<keyword evidence="6 9" id="KW-0862">Zinc</keyword>
<evidence type="ECO:0000256" key="4">
    <source>
        <dbReference type="ARBA" id="ARBA00022723"/>
    </source>
</evidence>
<feature type="domain" description="Aminopeptidase N-like N-terminal" evidence="14">
    <location>
        <begin position="2162"/>
        <end position="2233"/>
    </location>
</feature>
<dbReference type="Proteomes" id="UP000036681">
    <property type="component" value="Unplaced"/>
</dbReference>
<evidence type="ECO:0000256" key="3">
    <source>
        <dbReference type="ARBA" id="ARBA00022670"/>
    </source>
</evidence>
<dbReference type="PANTHER" id="PTHR11533">
    <property type="entry name" value="PROTEASE M1 ZINC METALLOPROTEASE"/>
    <property type="match status" value="1"/>
</dbReference>
<dbReference type="Pfam" id="PF17900">
    <property type="entry name" value="Peptidase_M1_N"/>
    <property type="match status" value="5"/>
</dbReference>
<feature type="binding site" evidence="9">
    <location>
        <position position="361"/>
    </location>
    <ligand>
        <name>Zn(2+)</name>
        <dbReference type="ChEBI" id="CHEBI:29105"/>
        <note>catalytic</note>
    </ligand>
</feature>
<dbReference type="InterPro" id="IPR042097">
    <property type="entry name" value="Aminopeptidase_N-like_N_sf"/>
</dbReference>